<evidence type="ECO:0000313" key="2">
    <source>
        <dbReference type="Proteomes" id="UP000005536"/>
    </source>
</evidence>
<comment type="caution">
    <text evidence="1">The sequence shown here is derived from an EMBL/GenBank/DDBJ whole genome shotgun (WGS) entry which is preliminary data.</text>
</comment>
<evidence type="ECO:0000313" key="1">
    <source>
        <dbReference type="EMBL" id="EFE50674.1"/>
    </source>
</evidence>
<name>D4DNB8_NEIEG</name>
<dbReference type="AlphaFoldDB" id="D4DNB8"/>
<proteinExistence type="predicted"/>
<accession>D4DNB8</accession>
<gene>
    <name evidence="1" type="ORF">NEIELOOT_00586</name>
</gene>
<organism evidence="1 2">
    <name type="scientific">Neisseria elongata subsp. glycolytica ATCC 29315</name>
    <dbReference type="NCBI Taxonomy" id="546263"/>
    <lineage>
        <taxon>Bacteria</taxon>
        <taxon>Pseudomonadati</taxon>
        <taxon>Pseudomonadota</taxon>
        <taxon>Betaproteobacteria</taxon>
        <taxon>Neisseriales</taxon>
        <taxon>Neisseriaceae</taxon>
        <taxon>Neisseria</taxon>
    </lineage>
</organism>
<reference evidence="1 2" key="1">
    <citation type="submission" date="2010-02" db="EMBL/GenBank/DDBJ databases">
        <authorList>
            <person name="Weinstock G."/>
            <person name="Sodergren E."/>
            <person name="Clifton S."/>
            <person name="Fulton L."/>
            <person name="Fulton B."/>
            <person name="Courtney L."/>
            <person name="Fronick C."/>
            <person name="Harrison M."/>
            <person name="Strong C."/>
            <person name="Farmer C."/>
            <person name="Delahaunty K."/>
            <person name="Markovic C."/>
            <person name="Hall O."/>
            <person name="Minx P."/>
            <person name="Tomlinson C."/>
            <person name="Mitreva M."/>
            <person name="Nelson J."/>
            <person name="Hou S."/>
            <person name="Wollam A."/>
            <person name="Pepin K.H."/>
            <person name="Johnson M."/>
            <person name="Bhonagiri V."/>
            <person name="Zhang X."/>
            <person name="Suruliraj S."/>
            <person name="Warren W."/>
            <person name="Chinwalla A."/>
            <person name="Mardis E.R."/>
            <person name="Wilson R.K."/>
        </authorList>
    </citation>
    <scope>NUCLEOTIDE SEQUENCE [LARGE SCALE GENOMIC DNA]</scope>
    <source>
        <strain evidence="1 2">ATCC 29315</strain>
    </source>
</reference>
<sequence>MKWAALYPFRPSFFSRKYPLLLKCRPTGKTDDTKCFNTQGRT</sequence>
<dbReference type="EMBL" id="ADBF01000013">
    <property type="protein sequence ID" value="EFE50674.1"/>
    <property type="molecule type" value="Genomic_DNA"/>
</dbReference>
<dbReference type="Proteomes" id="UP000005536">
    <property type="component" value="Unassembled WGS sequence"/>
</dbReference>
<protein>
    <submittedName>
        <fullName evidence="1">Uncharacterized protein</fullName>
    </submittedName>
</protein>